<dbReference type="RefSeq" id="WP_173073316.1">
    <property type="nucleotide sequence ID" value="NZ_CP041345.1"/>
</dbReference>
<dbReference type="GO" id="GO:0004197">
    <property type="term" value="F:cysteine-type endopeptidase activity"/>
    <property type="evidence" value="ECO:0007669"/>
    <property type="project" value="InterPro"/>
</dbReference>
<accession>A0A7D3XUE8</accession>
<dbReference type="GO" id="GO:0006508">
    <property type="term" value="P:proteolysis"/>
    <property type="evidence" value="ECO:0007669"/>
    <property type="project" value="InterPro"/>
</dbReference>
<dbReference type="Pfam" id="PF00656">
    <property type="entry name" value="Peptidase_C14"/>
    <property type="match status" value="1"/>
</dbReference>
<dbReference type="KEGG" id="ttz:FHG85_04250"/>
<dbReference type="InterPro" id="IPR011600">
    <property type="entry name" value="Pept_C14_caspase"/>
</dbReference>
<evidence type="ECO:0000259" key="2">
    <source>
        <dbReference type="Pfam" id="PF00656"/>
    </source>
</evidence>
<organism evidence="3 4">
    <name type="scientific">Tenuifilum thalassicum</name>
    <dbReference type="NCBI Taxonomy" id="2590900"/>
    <lineage>
        <taxon>Bacteria</taxon>
        <taxon>Pseudomonadati</taxon>
        <taxon>Bacteroidota</taxon>
        <taxon>Bacteroidia</taxon>
        <taxon>Bacteroidales</taxon>
        <taxon>Tenuifilaceae</taxon>
        <taxon>Tenuifilum</taxon>
    </lineage>
</organism>
<reference evidence="3 4" key="1">
    <citation type="submission" date="2019-07" db="EMBL/GenBank/DDBJ databases">
        <title>Thalassofilum flectens gen. nov., sp. nov., a novel moderate thermophilic anaerobe from a shallow sea hot spring in Kunashir Island (Russia), representing a new family in the order Bacteroidales, and proposal of Thalassofilacea fam. nov.</title>
        <authorList>
            <person name="Kochetkova T.V."/>
            <person name="Podosokorskaya O.A."/>
            <person name="Novikov A."/>
            <person name="Elcheninov A.G."/>
            <person name="Toshchakov S.V."/>
            <person name="Kublanov I.V."/>
        </authorList>
    </citation>
    <scope>NUCLEOTIDE SEQUENCE [LARGE SCALE GENOMIC DNA]</scope>
    <source>
        <strain evidence="3 4">38-H</strain>
    </source>
</reference>
<sequence length="281" mass="32134">MRKNFLRFAIMALFIAFMASCSKDDDQLVQKPEEPQWTVRPDFATLDTRPQSVIEQFTITDKDTKPVKLDENAPKGRKYAIVIGISDYYGSSSDLQYCDDDAIDWYYRLRAEGYTVYYLLNGNATKENIELYVNWLASVSTYGNEIAFCYSGHGSNGNIISADLYYISSSWFRTKFYNSTSNKMMFCFDACQIGAMKSALAKSGRVIAVASSSNTYSYDGDPYMNNGVFTYYMMYGFDNIGYKYLEPDCQYAVNQMYNWAYNKGLTVAPSYADYYSGNFDL</sequence>
<protein>
    <submittedName>
        <fullName evidence="3">Caspase family protein</fullName>
    </submittedName>
</protein>
<dbReference type="SUPFAM" id="SSF52129">
    <property type="entry name" value="Caspase-like"/>
    <property type="match status" value="1"/>
</dbReference>
<dbReference type="EMBL" id="CP041345">
    <property type="protein sequence ID" value="QKG79511.1"/>
    <property type="molecule type" value="Genomic_DNA"/>
</dbReference>
<evidence type="ECO:0000313" key="3">
    <source>
        <dbReference type="EMBL" id="QKG79511.1"/>
    </source>
</evidence>
<keyword evidence="4" id="KW-1185">Reference proteome</keyword>
<feature type="chain" id="PRO_5029561899" evidence="1">
    <location>
        <begin position="25"/>
        <end position="281"/>
    </location>
</feature>
<evidence type="ECO:0000256" key="1">
    <source>
        <dbReference type="SAM" id="SignalP"/>
    </source>
</evidence>
<feature type="domain" description="Peptidase C14 caspase" evidence="2">
    <location>
        <begin position="77"/>
        <end position="233"/>
    </location>
</feature>
<dbReference type="AlphaFoldDB" id="A0A7D3XUE8"/>
<evidence type="ECO:0000313" key="4">
    <source>
        <dbReference type="Proteomes" id="UP000500961"/>
    </source>
</evidence>
<keyword evidence="1" id="KW-0732">Signal</keyword>
<dbReference type="InterPro" id="IPR029030">
    <property type="entry name" value="Caspase-like_dom_sf"/>
</dbReference>
<dbReference type="Proteomes" id="UP000500961">
    <property type="component" value="Chromosome"/>
</dbReference>
<feature type="signal peptide" evidence="1">
    <location>
        <begin position="1"/>
        <end position="24"/>
    </location>
</feature>
<name>A0A7D3XUE8_9BACT</name>
<proteinExistence type="predicted"/>
<dbReference type="PROSITE" id="PS51257">
    <property type="entry name" value="PROKAR_LIPOPROTEIN"/>
    <property type="match status" value="1"/>
</dbReference>
<dbReference type="Gene3D" id="3.40.50.1460">
    <property type="match status" value="1"/>
</dbReference>
<gene>
    <name evidence="3" type="ORF">FHG85_04250</name>
</gene>